<evidence type="ECO:0000313" key="2">
    <source>
        <dbReference type="Proteomes" id="UP000271087"/>
    </source>
</evidence>
<dbReference type="PANTHER" id="PTHR32055">
    <property type="entry name" value="INTEGRIN BETA-1-BINDING PROTEIN 1"/>
    <property type="match status" value="1"/>
</dbReference>
<gene>
    <name evidence="1" type="ORF">NOO_LOCUS10575</name>
</gene>
<proteinExistence type="predicted"/>
<dbReference type="GO" id="GO:0030027">
    <property type="term" value="C:lamellipodium"/>
    <property type="evidence" value="ECO:0007669"/>
    <property type="project" value="TreeGrafter"/>
</dbReference>
<dbReference type="GO" id="GO:0071944">
    <property type="term" value="C:cell periphery"/>
    <property type="evidence" value="ECO:0007669"/>
    <property type="project" value="TreeGrafter"/>
</dbReference>
<dbReference type="GO" id="GO:0051895">
    <property type="term" value="P:negative regulation of focal adhesion assembly"/>
    <property type="evidence" value="ECO:0007669"/>
    <property type="project" value="TreeGrafter"/>
</dbReference>
<evidence type="ECO:0000313" key="3">
    <source>
        <dbReference type="WBParaSite" id="nOo.2.0.1.t10575-RA"/>
    </source>
</evidence>
<evidence type="ECO:0000313" key="1">
    <source>
        <dbReference type="EMBL" id="VDM94302.1"/>
    </source>
</evidence>
<dbReference type="Proteomes" id="UP000271087">
    <property type="component" value="Unassembled WGS sequence"/>
</dbReference>
<sequence length="149" mass="16688">MQHHKDYTRQLYYLGVLDRSVGADFGCPGRSSAEQRSSEERLIDGIESAQQWGKLPSDWSRCRLVSVDVTEHGLKLTDASDGMVLDRIALLHIVQCVSYENCFGHFCVVFLVQKPLNKSIQCYVFQTSAIADADDICKQLGEVFNAAVK</sequence>
<dbReference type="GO" id="GO:0005856">
    <property type="term" value="C:cytoskeleton"/>
    <property type="evidence" value="ECO:0007669"/>
    <property type="project" value="TreeGrafter"/>
</dbReference>
<accession>A0A182ER10</accession>
<reference evidence="1 2" key="2">
    <citation type="submission" date="2018-08" db="EMBL/GenBank/DDBJ databases">
        <authorList>
            <person name="Laetsch R D."/>
            <person name="Stevens L."/>
            <person name="Kumar S."/>
            <person name="Blaxter L. M."/>
        </authorList>
    </citation>
    <scope>NUCLEOTIDE SEQUENCE [LARGE SCALE GENOMIC DNA]</scope>
</reference>
<dbReference type="Gene3D" id="6.20.360.10">
    <property type="match status" value="1"/>
</dbReference>
<dbReference type="CDD" id="cd00934">
    <property type="entry name" value="PTB"/>
    <property type="match status" value="1"/>
</dbReference>
<organism evidence="3">
    <name type="scientific">Onchocerca ochengi</name>
    <name type="common">Filarial nematode worm</name>
    <dbReference type="NCBI Taxonomy" id="42157"/>
    <lineage>
        <taxon>Eukaryota</taxon>
        <taxon>Metazoa</taxon>
        <taxon>Ecdysozoa</taxon>
        <taxon>Nematoda</taxon>
        <taxon>Chromadorea</taxon>
        <taxon>Rhabditida</taxon>
        <taxon>Spirurina</taxon>
        <taxon>Spiruromorpha</taxon>
        <taxon>Filarioidea</taxon>
        <taxon>Onchocercidae</taxon>
        <taxon>Onchocerca</taxon>
    </lineage>
</organism>
<dbReference type="Pfam" id="PF10480">
    <property type="entry name" value="ICAP-1_inte_bdg"/>
    <property type="match status" value="1"/>
</dbReference>
<protein>
    <submittedName>
        <fullName evidence="3">PID domain-containing protein</fullName>
    </submittedName>
</protein>
<keyword evidence="2" id="KW-1185">Reference proteome</keyword>
<dbReference type="OrthoDB" id="10060702at2759"/>
<dbReference type="SUPFAM" id="SSF50729">
    <property type="entry name" value="PH domain-like"/>
    <property type="match status" value="1"/>
</dbReference>
<dbReference type="WBParaSite" id="nOo.2.0.1.t10575-RA">
    <property type="protein sequence ID" value="nOo.2.0.1.t10575-RA"/>
    <property type="gene ID" value="nOo.2.0.1.g10575"/>
</dbReference>
<dbReference type="GO" id="GO:1900025">
    <property type="term" value="P:negative regulation of substrate adhesion-dependent cell spreading"/>
    <property type="evidence" value="ECO:0007669"/>
    <property type="project" value="TreeGrafter"/>
</dbReference>
<reference evidence="3" key="1">
    <citation type="submission" date="2016-06" db="UniProtKB">
        <authorList>
            <consortium name="WormBaseParasite"/>
        </authorList>
    </citation>
    <scope>IDENTIFICATION</scope>
</reference>
<dbReference type="EMBL" id="UYRW01006210">
    <property type="protein sequence ID" value="VDM94302.1"/>
    <property type="molecule type" value="Genomic_DNA"/>
</dbReference>
<dbReference type="AlphaFoldDB" id="A0A182ER10"/>
<dbReference type="GO" id="GO:0001726">
    <property type="term" value="C:ruffle"/>
    <property type="evidence" value="ECO:0007669"/>
    <property type="project" value="TreeGrafter"/>
</dbReference>
<name>A0A182ER10_ONCOC</name>
<dbReference type="STRING" id="42157.A0A182ER10"/>
<dbReference type="GO" id="GO:0005178">
    <property type="term" value="F:integrin binding"/>
    <property type="evidence" value="ECO:0007669"/>
    <property type="project" value="TreeGrafter"/>
</dbReference>
<dbReference type="PANTHER" id="PTHR32055:SF1">
    <property type="entry name" value="INTEGRIN BETA-1-BINDING PROTEIN 1"/>
    <property type="match status" value="1"/>
</dbReference>
<dbReference type="InterPro" id="IPR019517">
    <property type="entry name" value="Integrin-bd_ICAP-1"/>
</dbReference>